<dbReference type="SMART" id="SM00060">
    <property type="entry name" value="FN3"/>
    <property type="match status" value="1"/>
</dbReference>
<reference evidence="5 6" key="1">
    <citation type="submission" date="2017-10" db="EMBL/GenBank/DDBJ databases">
        <title>Draft genome of Longibacter Salinarum.</title>
        <authorList>
            <person name="Goh K.M."/>
            <person name="Shamsir M.S."/>
            <person name="Lim S.W."/>
        </authorList>
    </citation>
    <scope>NUCLEOTIDE SEQUENCE [LARGE SCALE GENOMIC DNA]</scope>
    <source>
        <strain evidence="5 6">KCTC 52045</strain>
    </source>
</reference>
<protein>
    <submittedName>
        <fullName evidence="5">Peptidase M28</fullName>
    </submittedName>
</protein>
<dbReference type="PANTHER" id="PTHR12147">
    <property type="entry name" value="METALLOPEPTIDASE M28 FAMILY MEMBER"/>
    <property type="match status" value="1"/>
</dbReference>
<evidence type="ECO:0000313" key="5">
    <source>
        <dbReference type="EMBL" id="PEN12957.1"/>
    </source>
</evidence>
<dbReference type="Gene3D" id="3.40.630.10">
    <property type="entry name" value="Zn peptidases"/>
    <property type="match status" value="1"/>
</dbReference>
<feature type="domain" description="Fibronectin type-III" evidence="4">
    <location>
        <begin position="369"/>
        <end position="456"/>
    </location>
</feature>
<evidence type="ECO:0000256" key="3">
    <source>
        <dbReference type="ARBA" id="ARBA00023049"/>
    </source>
</evidence>
<dbReference type="Pfam" id="PF04389">
    <property type="entry name" value="Peptidase_M28"/>
    <property type="match status" value="1"/>
</dbReference>
<evidence type="ECO:0000259" key="4">
    <source>
        <dbReference type="PROSITE" id="PS50853"/>
    </source>
</evidence>
<dbReference type="PROSITE" id="PS50853">
    <property type="entry name" value="FN3"/>
    <property type="match status" value="1"/>
</dbReference>
<dbReference type="RefSeq" id="WP_098076560.1">
    <property type="nucleotide sequence ID" value="NZ_PDEQ01000006.1"/>
</dbReference>
<gene>
    <name evidence="5" type="ORF">CRI94_13240</name>
</gene>
<dbReference type="InterPro" id="IPR007484">
    <property type="entry name" value="Peptidase_M28"/>
</dbReference>
<keyword evidence="2" id="KW-0964">Secreted</keyword>
<evidence type="ECO:0000313" key="6">
    <source>
        <dbReference type="Proteomes" id="UP000220102"/>
    </source>
</evidence>
<organism evidence="5 6">
    <name type="scientific">Longibacter salinarum</name>
    <dbReference type="NCBI Taxonomy" id="1850348"/>
    <lineage>
        <taxon>Bacteria</taxon>
        <taxon>Pseudomonadati</taxon>
        <taxon>Rhodothermota</taxon>
        <taxon>Rhodothermia</taxon>
        <taxon>Rhodothermales</taxon>
        <taxon>Salisaetaceae</taxon>
        <taxon>Longibacter</taxon>
    </lineage>
</organism>
<dbReference type="InterPro" id="IPR045175">
    <property type="entry name" value="M28_fam"/>
</dbReference>
<dbReference type="OrthoDB" id="9787436at2"/>
<dbReference type="InterPro" id="IPR003961">
    <property type="entry name" value="FN3_dom"/>
</dbReference>
<dbReference type="CDD" id="cd00063">
    <property type="entry name" value="FN3"/>
    <property type="match status" value="1"/>
</dbReference>
<comment type="subcellular location">
    <subcellularLocation>
        <location evidence="1">Secreted</location>
    </subcellularLocation>
</comment>
<dbReference type="GO" id="GO:0008235">
    <property type="term" value="F:metalloexopeptidase activity"/>
    <property type="evidence" value="ECO:0007669"/>
    <property type="project" value="InterPro"/>
</dbReference>
<evidence type="ECO:0000256" key="2">
    <source>
        <dbReference type="ARBA" id="ARBA00022525"/>
    </source>
</evidence>
<dbReference type="InterPro" id="IPR013783">
    <property type="entry name" value="Ig-like_fold"/>
</dbReference>
<dbReference type="PANTHER" id="PTHR12147:SF26">
    <property type="entry name" value="PEPTIDASE M28 DOMAIN-CONTAINING PROTEIN"/>
    <property type="match status" value="1"/>
</dbReference>
<dbReference type="InterPro" id="IPR036116">
    <property type="entry name" value="FN3_sf"/>
</dbReference>
<keyword evidence="3" id="KW-0378">Hydrolase</keyword>
<keyword evidence="3" id="KW-0645">Protease</keyword>
<keyword evidence="3" id="KW-0482">Metalloprotease</keyword>
<dbReference type="Proteomes" id="UP000220102">
    <property type="component" value="Unassembled WGS sequence"/>
</dbReference>
<dbReference type="GO" id="GO:0006508">
    <property type="term" value="P:proteolysis"/>
    <property type="evidence" value="ECO:0007669"/>
    <property type="project" value="InterPro"/>
</dbReference>
<dbReference type="EMBL" id="PDEQ01000006">
    <property type="protein sequence ID" value="PEN12957.1"/>
    <property type="molecule type" value="Genomic_DNA"/>
</dbReference>
<name>A0A2A8CWI3_9BACT</name>
<accession>A0A2A8CWI3</accession>
<dbReference type="GO" id="GO:0005576">
    <property type="term" value="C:extracellular region"/>
    <property type="evidence" value="ECO:0007669"/>
    <property type="project" value="UniProtKB-SubCell"/>
</dbReference>
<dbReference type="SUPFAM" id="SSF49265">
    <property type="entry name" value="Fibronectin type III"/>
    <property type="match status" value="1"/>
</dbReference>
<keyword evidence="6" id="KW-1185">Reference proteome</keyword>
<proteinExistence type="predicted"/>
<sequence>MASLSRASGFIILVLLYAVGAADLHAQNTPVPPQTDLRMYDIVDAVSADRIEADIRTLAAFGTRHTLSDTTSDERGIGAARRWVESEFDQISESCGGCLEVETQRFVVAGEDRIPDSTVIVNVYAVQRGTTHPDRYVIMSGDIDSRASDVMNDSIDAPGANDNASGVAGALEAARVLSEYEFGSSIIYAGLSGEEQGLFGGAHMAKVAKEEGWQIAGVLNNDMISNIEGQDGVIDNTVYRVFSQYNIPQDDDRWSERYFGGENDSPSRNLARYVARMTDLYIPNLDAMLIYRLDRFGRGGHHTPFNNEGFPAVRIMEAHEDYTEQHQDIRNENGIDYGDTIEEIYPRYAAKLTAANAITLAGIADAPPAPDSVKIGGAVQPSTTLSWQPVEADNLAGYKIYWRKTTAPRWENSRFVGDVTEFTLENVIIDNYLFGVAAVGESGNESPVVFPTALLR</sequence>
<dbReference type="Gene3D" id="2.60.40.10">
    <property type="entry name" value="Immunoglobulins"/>
    <property type="match status" value="1"/>
</dbReference>
<comment type="caution">
    <text evidence="5">The sequence shown here is derived from an EMBL/GenBank/DDBJ whole genome shotgun (WGS) entry which is preliminary data.</text>
</comment>
<dbReference type="SUPFAM" id="SSF53187">
    <property type="entry name" value="Zn-dependent exopeptidases"/>
    <property type="match status" value="1"/>
</dbReference>
<dbReference type="AlphaFoldDB" id="A0A2A8CWI3"/>
<evidence type="ECO:0000256" key="1">
    <source>
        <dbReference type="ARBA" id="ARBA00004613"/>
    </source>
</evidence>